<keyword evidence="2" id="KW-0808">Transferase</keyword>
<dbReference type="EMBL" id="SOFM01000010">
    <property type="protein sequence ID" value="TFC06468.1"/>
    <property type="molecule type" value="Genomic_DNA"/>
</dbReference>
<evidence type="ECO:0000313" key="3">
    <source>
        <dbReference type="Proteomes" id="UP000297643"/>
    </source>
</evidence>
<sequence length="191" mass="21021">MTIASVETVPWDDVRTVFGNRGDPHRCWCQFFKLPNKAWETAEPAQCEQLLQDQVRAHDPAPGVIAYQGDEPVGWCAVEPRPNYPRLRRAKVVTEGSRQDADDASVWAVTCFVVRVGFRRHGIAADLLAGAVEQARRLGARVIEGYPVDTAERVKAPAAELYHGTVSLFLGAGFEVVARPTGDRAVVELVL</sequence>
<dbReference type="CDD" id="cd04301">
    <property type="entry name" value="NAT_SF"/>
    <property type="match status" value="1"/>
</dbReference>
<dbReference type="InterPro" id="IPR000182">
    <property type="entry name" value="GNAT_dom"/>
</dbReference>
<reference evidence="2 3" key="1">
    <citation type="submission" date="2019-03" db="EMBL/GenBank/DDBJ databases">
        <title>Genomics of glacier-inhabiting Cryobacterium strains.</title>
        <authorList>
            <person name="Liu Q."/>
            <person name="Xin Y.-H."/>
        </authorList>
    </citation>
    <scope>NUCLEOTIDE SEQUENCE [LARGE SCALE GENOMIC DNA]</scope>
    <source>
        <strain evidence="2 3">RHLT2-21</strain>
    </source>
</reference>
<accession>A0A4R8WFJ0</accession>
<dbReference type="Pfam" id="PF00583">
    <property type="entry name" value="Acetyltransf_1"/>
    <property type="match status" value="1"/>
</dbReference>
<comment type="caution">
    <text evidence="2">The sequence shown here is derived from an EMBL/GenBank/DDBJ whole genome shotgun (WGS) entry which is preliminary data.</text>
</comment>
<protein>
    <submittedName>
        <fullName evidence="2">GNAT family N-acetyltransferase</fullName>
    </submittedName>
</protein>
<dbReference type="PROSITE" id="PS51186">
    <property type="entry name" value="GNAT"/>
    <property type="match status" value="1"/>
</dbReference>
<evidence type="ECO:0000259" key="1">
    <source>
        <dbReference type="PROSITE" id="PS51186"/>
    </source>
</evidence>
<dbReference type="GO" id="GO:0016747">
    <property type="term" value="F:acyltransferase activity, transferring groups other than amino-acyl groups"/>
    <property type="evidence" value="ECO:0007669"/>
    <property type="project" value="InterPro"/>
</dbReference>
<dbReference type="SUPFAM" id="SSF55729">
    <property type="entry name" value="Acyl-CoA N-acyltransferases (Nat)"/>
    <property type="match status" value="1"/>
</dbReference>
<dbReference type="Proteomes" id="UP000297643">
    <property type="component" value="Unassembled WGS sequence"/>
</dbReference>
<dbReference type="InterPro" id="IPR016181">
    <property type="entry name" value="Acyl_CoA_acyltransferase"/>
</dbReference>
<proteinExistence type="predicted"/>
<name>A0A4R8WFJ0_9MICO</name>
<gene>
    <name evidence="2" type="ORF">E3O32_04985</name>
</gene>
<evidence type="ECO:0000313" key="2">
    <source>
        <dbReference type="EMBL" id="TFC06468.1"/>
    </source>
</evidence>
<dbReference type="AlphaFoldDB" id="A0A4R8WFJ0"/>
<feature type="domain" description="N-acetyltransferase" evidence="1">
    <location>
        <begin position="12"/>
        <end position="191"/>
    </location>
</feature>
<keyword evidence="3" id="KW-1185">Reference proteome</keyword>
<dbReference type="Gene3D" id="3.40.630.30">
    <property type="match status" value="1"/>
</dbReference>
<organism evidence="2 3">
    <name type="scientific">Cryobacterium mannosilyticum</name>
    <dbReference type="NCBI Taxonomy" id="1259190"/>
    <lineage>
        <taxon>Bacteria</taxon>
        <taxon>Bacillati</taxon>
        <taxon>Actinomycetota</taxon>
        <taxon>Actinomycetes</taxon>
        <taxon>Micrococcales</taxon>
        <taxon>Microbacteriaceae</taxon>
        <taxon>Cryobacterium</taxon>
    </lineage>
</organism>